<evidence type="ECO:0000313" key="2">
    <source>
        <dbReference type="EMBL" id="CCG84143.1"/>
    </source>
</evidence>
<feature type="transmembrane region" description="Helical" evidence="1">
    <location>
        <begin position="285"/>
        <end position="308"/>
    </location>
</feature>
<organism evidence="2 3">
    <name type="scientific">Taphrina deformans (strain PYCC 5710 / ATCC 11124 / CBS 356.35 / IMI 108563 / JCM 9778 / NBRC 8474)</name>
    <name type="common">Peach leaf curl fungus</name>
    <name type="synonym">Lalaria deformans</name>
    <dbReference type="NCBI Taxonomy" id="1097556"/>
    <lineage>
        <taxon>Eukaryota</taxon>
        <taxon>Fungi</taxon>
        <taxon>Dikarya</taxon>
        <taxon>Ascomycota</taxon>
        <taxon>Taphrinomycotina</taxon>
        <taxon>Taphrinomycetes</taxon>
        <taxon>Taphrinales</taxon>
        <taxon>Taphrinaceae</taxon>
        <taxon>Taphrina</taxon>
    </lineage>
</organism>
<gene>
    <name evidence="2" type="ORF">TAPDE_004538</name>
</gene>
<keyword evidence="1" id="KW-1133">Transmembrane helix</keyword>
<comment type="caution">
    <text evidence="2">The sequence shown here is derived from an EMBL/GenBank/DDBJ whole genome shotgun (WGS) entry which is preliminary data.</text>
</comment>
<reference evidence="2 3" key="1">
    <citation type="journal article" date="2013" name="MBio">
        <title>Genome sequencing of the plant pathogen Taphrina deformans, the causal agent of peach leaf curl.</title>
        <authorList>
            <person name="Cisse O.H."/>
            <person name="Almeida J.M.G.C.F."/>
            <person name="Fonseca A."/>
            <person name="Kumar A.A."/>
            <person name="Salojaervi J."/>
            <person name="Overmyer K."/>
            <person name="Hauser P.M."/>
            <person name="Pagni M."/>
        </authorList>
    </citation>
    <scope>NUCLEOTIDE SEQUENCE [LARGE SCALE GENOMIC DNA]</scope>
    <source>
        <strain evidence="3">PYCC 5710 / ATCC 11124 / CBS 356.35 / IMI 108563 / JCM 9778 / NBRC 8474</strain>
    </source>
</reference>
<feature type="transmembrane region" description="Helical" evidence="1">
    <location>
        <begin position="320"/>
        <end position="345"/>
    </location>
</feature>
<sequence length="365" mass="38635">MSVSVPAKRGVSAPAKEVAKISPLLPIAVLLITSAQAYKVLHKHCLANPNGLQALSQLCAVQPGHYFANQDADRATCLLVESFKVAINDAATYTLLLEFCPLVALMMLVGIISANRSSAGVAVRWGTTATYLAMQIVTAAVTLPLYFSLIVWNSSSSARASFVPSGVSRALLPALACGYGVPVLAMMAPSALTDSAAWEWAIASWQIFPIFVSVIGVVLAFCFTGVTGGQTTSDAMMSTTFIVCTMDTVILGSVAVHAYALYFAHTSDLVLSSLIPSIELSSLTQVMHALFTFDFLGCMIAIWTLIFYDTTRFAGVGKTSLLSASFLAIFGTIFLGPGGAAAWAWSNIERARLGALVADRPPKKM</sequence>
<dbReference type="Proteomes" id="UP000013776">
    <property type="component" value="Unassembled WGS sequence"/>
</dbReference>
<dbReference type="EMBL" id="CAHR02000206">
    <property type="protein sequence ID" value="CCG84143.1"/>
    <property type="molecule type" value="Genomic_DNA"/>
</dbReference>
<keyword evidence="3" id="KW-1185">Reference proteome</keyword>
<feature type="transmembrane region" description="Helical" evidence="1">
    <location>
        <begin position="166"/>
        <end position="187"/>
    </location>
</feature>
<feature type="transmembrane region" description="Helical" evidence="1">
    <location>
        <begin position="241"/>
        <end position="265"/>
    </location>
</feature>
<keyword evidence="1" id="KW-0812">Transmembrane</keyword>
<feature type="transmembrane region" description="Helical" evidence="1">
    <location>
        <begin position="90"/>
        <end position="112"/>
    </location>
</feature>
<protein>
    <submittedName>
        <fullName evidence="2">Uncharacterized protein</fullName>
    </submittedName>
</protein>
<dbReference type="OrthoDB" id="16820at2759"/>
<proteinExistence type="predicted"/>
<dbReference type="AlphaFoldDB" id="R4XEU8"/>
<name>R4XEU8_TAPDE</name>
<evidence type="ECO:0000256" key="1">
    <source>
        <dbReference type="SAM" id="Phobius"/>
    </source>
</evidence>
<evidence type="ECO:0000313" key="3">
    <source>
        <dbReference type="Proteomes" id="UP000013776"/>
    </source>
</evidence>
<dbReference type="STRING" id="1097556.R4XEU8"/>
<accession>R4XEU8</accession>
<keyword evidence="1" id="KW-0472">Membrane</keyword>
<feature type="transmembrane region" description="Helical" evidence="1">
    <location>
        <begin position="132"/>
        <end position="154"/>
    </location>
</feature>
<feature type="transmembrane region" description="Helical" evidence="1">
    <location>
        <begin position="207"/>
        <end position="229"/>
    </location>
</feature>